<dbReference type="EMBL" id="DRXS01000212">
    <property type="protein sequence ID" value="HHR40967.1"/>
    <property type="molecule type" value="Genomic_DNA"/>
</dbReference>
<dbReference type="GO" id="GO:0016887">
    <property type="term" value="F:ATP hydrolysis activity"/>
    <property type="evidence" value="ECO:0007669"/>
    <property type="project" value="InterPro"/>
</dbReference>
<dbReference type="PROSITE" id="PS50893">
    <property type="entry name" value="ABC_TRANSPORTER_2"/>
    <property type="match status" value="1"/>
</dbReference>
<dbReference type="SMART" id="SM00382">
    <property type="entry name" value="AAA"/>
    <property type="match status" value="1"/>
</dbReference>
<gene>
    <name evidence="6" type="ORF">ENM42_03960</name>
</gene>
<dbReference type="PANTHER" id="PTHR42711">
    <property type="entry name" value="ABC TRANSPORTER ATP-BINDING PROTEIN"/>
    <property type="match status" value="1"/>
</dbReference>
<feature type="domain" description="ABC transporter" evidence="5">
    <location>
        <begin position="5"/>
        <end position="242"/>
    </location>
</feature>
<keyword evidence="4 6" id="KW-0067">ATP-binding</keyword>
<evidence type="ECO:0000313" key="6">
    <source>
        <dbReference type="EMBL" id="HHR40967.1"/>
    </source>
</evidence>
<comment type="similarity">
    <text evidence="1">Belongs to the ABC transporter superfamily.</text>
</comment>
<proteinExistence type="inferred from homology"/>
<dbReference type="InterPro" id="IPR050763">
    <property type="entry name" value="ABC_transporter_ATP-binding"/>
</dbReference>
<name>A0A7C5U7M3_CALS0</name>
<keyword evidence="2" id="KW-0813">Transport</keyword>
<accession>A0A7C5U7M3</accession>
<organism evidence="6">
    <name type="scientific">Caldiarchaeum subterraneum</name>
    <dbReference type="NCBI Taxonomy" id="311458"/>
    <lineage>
        <taxon>Archaea</taxon>
        <taxon>Nitrososphaerota</taxon>
        <taxon>Candidatus Caldarchaeales</taxon>
        <taxon>Candidatus Caldarchaeaceae</taxon>
        <taxon>Candidatus Caldarchaeum</taxon>
    </lineage>
</organism>
<dbReference type="Gene3D" id="3.40.50.300">
    <property type="entry name" value="P-loop containing nucleotide triphosphate hydrolases"/>
    <property type="match status" value="1"/>
</dbReference>
<dbReference type="GO" id="GO:0005524">
    <property type="term" value="F:ATP binding"/>
    <property type="evidence" value="ECO:0007669"/>
    <property type="project" value="UniProtKB-KW"/>
</dbReference>
<evidence type="ECO:0000256" key="3">
    <source>
        <dbReference type="ARBA" id="ARBA00022741"/>
    </source>
</evidence>
<dbReference type="SUPFAM" id="SSF52540">
    <property type="entry name" value="P-loop containing nucleoside triphosphate hydrolases"/>
    <property type="match status" value="1"/>
</dbReference>
<sequence length="325" mass="36031">MTYAVETVNLGRVFKNKGMTVKALEDVALKIDKGMIFGLLGPNGAGKTTLVKILSTLLLPTSGQAYVYGYDVVSEAEKIRPLINLVSGADTPGYGLITVRENLWFYSMLYGIDKATAKERIDYLIEKLGLKEVENEMLRNLSTGYRQRMNLARGLVNEPSVLFLDEPTIGLDAVSARNIRRLIKEWVRGNSGKTVILTSHYMAEVEELCAQVAVLNKGRIVALGSPTELRNIVADKQVAVIETWIPSDAENVLEKIENAYKTRDPATNIYRIRVVVNDWNETAELVQLITSRGGKVLSLTKSLPSFEDVYVKLIGGEEVVEDFAT</sequence>
<evidence type="ECO:0000259" key="5">
    <source>
        <dbReference type="PROSITE" id="PS50893"/>
    </source>
</evidence>
<reference evidence="6" key="1">
    <citation type="journal article" date="2020" name="mSystems">
        <title>Genome- and Community-Level Interaction Insights into Carbon Utilization and Element Cycling Functions of Hydrothermarchaeota in Hydrothermal Sediment.</title>
        <authorList>
            <person name="Zhou Z."/>
            <person name="Liu Y."/>
            <person name="Xu W."/>
            <person name="Pan J."/>
            <person name="Luo Z.H."/>
            <person name="Li M."/>
        </authorList>
    </citation>
    <scope>NUCLEOTIDE SEQUENCE [LARGE SCALE GENOMIC DNA]</scope>
    <source>
        <strain evidence="6">SpSt-1084</strain>
    </source>
</reference>
<evidence type="ECO:0000256" key="4">
    <source>
        <dbReference type="ARBA" id="ARBA00022840"/>
    </source>
</evidence>
<dbReference type="PANTHER" id="PTHR42711:SF5">
    <property type="entry name" value="ABC TRANSPORTER ATP-BINDING PROTEIN NATA"/>
    <property type="match status" value="1"/>
</dbReference>
<dbReference type="InterPro" id="IPR003439">
    <property type="entry name" value="ABC_transporter-like_ATP-bd"/>
</dbReference>
<dbReference type="InterPro" id="IPR027417">
    <property type="entry name" value="P-loop_NTPase"/>
</dbReference>
<dbReference type="InterPro" id="IPR003593">
    <property type="entry name" value="AAA+_ATPase"/>
</dbReference>
<evidence type="ECO:0000256" key="2">
    <source>
        <dbReference type="ARBA" id="ARBA00022448"/>
    </source>
</evidence>
<dbReference type="Pfam" id="PF00005">
    <property type="entry name" value="ABC_tran"/>
    <property type="match status" value="1"/>
</dbReference>
<keyword evidence="3" id="KW-0547">Nucleotide-binding</keyword>
<evidence type="ECO:0000256" key="1">
    <source>
        <dbReference type="ARBA" id="ARBA00005417"/>
    </source>
</evidence>
<protein>
    <submittedName>
        <fullName evidence="6">ABC transporter ATP-binding protein</fullName>
    </submittedName>
</protein>
<dbReference type="AlphaFoldDB" id="A0A7C5U7M3"/>
<comment type="caution">
    <text evidence="6">The sequence shown here is derived from an EMBL/GenBank/DDBJ whole genome shotgun (WGS) entry which is preliminary data.</text>
</comment>